<dbReference type="InterPro" id="IPR004358">
    <property type="entry name" value="Sig_transdc_His_kin-like_C"/>
</dbReference>
<dbReference type="Gene3D" id="1.10.287.130">
    <property type="match status" value="1"/>
</dbReference>
<dbReference type="PROSITE" id="PS50112">
    <property type="entry name" value="PAS"/>
    <property type="match status" value="2"/>
</dbReference>
<evidence type="ECO:0000256" key="4">
    <source>
        <dbReference type="ARBA" id="ARBA00022553"/>
    </source>
</evidence>
<dbReference type="Pfam" id="PF02518">
    <property type="entry name" value="HATPase_c"/>
    <property type="match status" value="1"/>
</dbReference>
<dbReference type="SMART" id="SM00387">
    <property type="entry name" value="HATPase_c"/>
    <property type="match status" value="1"/>
</dbReference>
<dbReference type="SMART" id="SM00388">
    <property type="entry name" value="HisKA"/>
    <property type="match status" value="1"/>
</dbReference>
<dbReference type="InterPro" id="IPR003661">
    <property type="entry name" value="HisK_dim/P_dom"/>
</dbReference>
<dbReference type="Gene3D" id="3.30.565.10">
    <property type="entry name" value="Histidine kinase-like ATPase, C-terminal domain"/>
    <property type="match status" value="1"/>
</dbReference>
<dbReference type="InterPro" id="IPR000700">
    <property type="entry name" value="PAS-assoc_C"/>
</dbReference>
<evidence type="ECO:0000256" key="8">
    <source>
        <dbReference type="ARBA" id="ARBA00022840"/>
    </source>
</evidence>
<feature type="region of interest" description="Disordered" evidence="12">
    <location>
        <begin position="865"/>
        <end position="906"/>
    </location>
</feature>
<evidence type="ECO:0000259" key="15">
    <source>
        <dbReference type="PROSITE" id="PS50112"/>
    </source>
</evidence>
<dbReference type="InterPro" id="IPR035965">
    <property type="entry name" value="PAS-like_dom_sf"/>
</dbReference>
<dbReference type="PROSITE" id="PS50113">
    <property type="entry name" value="PAC"/>
    <property type="match status" value="2"/>
</dbReference>
<proteinExistence type="predicted"/>
<dbReference type="SUPFAM" id="SSF47384">
    <property type="entry name" value="Homodimeric domain of signal transducing histidine kinase"/>
    <property type="match status" value="1"/>
</dbReference>
<evidence type="ECO:0000256" key="7">
    <source>
        <dbReference type="ARBA" id="ARBA00022777"/>
    </source>
</evidence>
<dbReference type="InterPro" id="IPR036890">
    <property type="entry name" value="HATPase_C_sf"/>
</dbReference>
<accession>A0A4R3J3W0</accession>
<keyword evidence="4" id="KW-0597">Phosphoprotein</keyword>
<dbReference type="Gene3D" id="3.40.190.10">
    <property type="entry name" value="Periplasmic binding protein-like II"/>
    <property type="match status" value="2"/>
</dbReference>
<dbReference type="OrthoDB" id="7431968at2"/>
<dbReference type="InterPro" id="IPR015168">
    <property type="entry name" value="SsuA/THI5"/>
</dbReference>
<comment type="subcellular location">
    <subcellularLocation>
        <location evidence="2">Membrane</location>
    </subcellularLocation>
</comment>
<feature type="transmembrane region" description="Helical" evidence="13">
    <location>
        <begin position="338"/>
        <end position="360"/>
    </location>
</feature>
<dbReference type="PANTHER" id="PTHR43047">
    <property type="entry name" value="TWO-COMPONENT HISTIDINE PROTEIN KINASE"/>
    <property type="match status" value="1"/>
</dbReference>
<dbReference type="InterPro" id="IPR001610">
    <property type="entry name" value="PAC"/>
</dbReference>
<dbReference type="InterPro" id="IPR000014">
    <property type="entry name" value="PAS"/>
</dbReference>
<dbReference type="GO" id="GO:0000155">
    <property type="term" value="F:phosphorelay sensor kinase activity"/>
    <property type="evidence" value="ECO:0007669"/>
    <property type="project" value="InterPro"/>
</dbReference>
<feature type="coiled-coil region" evidence="11">
    <location>
        <begin position="615"/>
        <end position="642"/>
    </location>
</feature>
<evidence type="ECO:0000256" key="3">
    <source>
        <dbReference type="ARBA" id="ARBA00012438"/>
    </source>
</evidence>
<dbReference type="Pfam" id="PF00512">
    <property type="entry name" value="HisKA"/>
    <property type="match status" value="1"/>
</dbReference>
<evidence type="ECO:0000259" key="16">
    <source>
        <dbReference type="PROSITE" id="PS50113"/>
    </source>
</evidence>
<dbReference type="GO" id="GO:0005886">
    <property type="term" value="C:plasma membrane"/>
    <property type="evidence" value="ECO:0007669"/>
    <property type="project" value="TreeGrafter"/>
</dbReference>
<evidence type="ECO:0000313" key="18">
    <source>
        <dbReference type="Proteomes" id="UP000295304"/>
    </source>
</evidence>
<dbReference type="Pfam" id="PF13426">
    <property type="entry name" value="PAS_9"/>
    <property type="match status" value="2"/>
</dbReference>
<dbReference type="GO" id="GO:0009927">
    <property type="term" value="F:histidine phosphotransfer kinase activity"/>
    <property type="evidence" value="ECO:0007669"/>
    <property type="project" value="TreeGrafter"/>
</dbReference>
<dbReference type="SUPFAM" id="SSF53850">
    <property type="entry name" value="Periplasmic binding protein-like II"/>
    <property type="match status" value="1"/>
</dbReference>
<evidence type="ECO:0000256" key="13">
    <source>
        <dbReference type="SAM" id="Phobius"/>
    </source>
</evidence>
<dbReference type="SMART" id="SM00091">
    <property type="entry name" value="PAS"/>
    <property type="match status" value="2"/>
</dbReference>
<keyword evidence="6" id="KW-0547">Nucleotide-binding</keyword>
<dbReference type="CDD" id="cd00130">
    <property type="entry name" value="PAS"/>
    <property type="match status" value="2"/>
</dbReference>
<dbReference type="NCBIfam" id="TIGR00229">
    <property type="entry name" value="sensory_box"/>
    <property type="match status" value="2"/>
</dbReference>
<dbReference type="InterPro" id="IPR005467">
    <property type="entry name" value="His_kinase_dom"/>
</dbReference>
<dbReference type="EC" id="2.7.13.3" evidence="3"/>
<dbReference type="PRINTS" id="PR00344">
    <property type="entry name" value="BCTRLSENSOR"/>
</dbReference>
<keyword evidence="9" id="KW-0902">Two-component regulatory system</keyword>
<keyword evidence="13" id="KW-1133">Transmembrane helix</keyword>
<feature type="domain" description="Histidine kinase" evidence="14">
    <location>
        <begin position="642"/>
        <end position="863"/>
    </location>
</feature>
<sequence>MRRSREIYKTGIIHGAFFILLATLIVSGALRAHAQQLDEIRLTLKWKHQFQFAGYYAAQIKGFYRKAGLDVKIEEARPGALPIDSVLGGRSQFGVAGPELLNARVHGEPVVALAPIFQHSPTIIISRKKSHITTPSDLIGRTLMLSTSNPEAEVRSILFALAIPLNKIKVVPHSWNLEALINGDVDAMTAYSTDAPYILRRRNMTPEIIRPQDYGVDFYGDTLFTSEDFATRAPEEVEAFRRASIQGWDYALKHQDEIIRYILTLPGVVERGFDAAQLRFEANATRQLIDPIKVGIGHQNPLRWRAMANQYVDIGLLPSNYSLDGFFFKGVSTVSKTYLFWAVGILGGLGVLLILSYVWAFQLRRAVSEKTASLAQSEERFRAIFDGASSAIVTTDLGGRLTRWNDAFRTMLNDDGEFSQQRHQDLVHPDDLESVQNIFDAIVSGQVPTQRTEIRYLRKGGGPCWGEVRLSALRAENNAIIGSIAAINDITQRKQSEERIRVMGGALFNSPNMVIVTDTAGSIEYVNPMFTTLTGYDAKEVIGKNPRFLQSGETSSEVYAAMWRTIKAGRIWQGELKDRRKDGSYFWSSVSFFPIAGNDGQISHFVAMHQDISARKRAQKRVVEAREQAEIANRAKSELLANMSHELRTPLNAIIGFSQMIREQVFGEIGHPKYLEYVADIQTSGHHLLDLITDILDVSAIEAGRLTLQEHPCDMEKIISAASRLVRPRAQSGGIEMRTHVVADIPLVRGDERRIKQILLNLLSNAVKFTERGGVVSVSCSVNTDGEMVVSICDTGIGMDAHGLAIAKSEFGQVDSGLNRKNDGAGLGLPLTISLVELHGGVFSIDSTLGVGTTARFTLPRERIIAQPHAPDAPQGGEDARRPDTSVGAPSTPTAPMAVNGAAGES</sequence>
<evidence type="ECO:0000256" key="12">
    <source>
        <dbReference type="SAM" id="MobiDB-lite"/>
    </source>
</evidence>
<evidence type="ECO:0000256" key="9">
    <source>
        <dbReference type="ARBA" id="ARBA00023012"/>
    </source>
</evidence>
<dbReference type="Gene3D" id="3.30.450.20">
    <property type="entry name" value="PAS domain"/>
    <property type="match status" value="2"/>
</dbReference>
<dbReference type="GO" id="GO:0005524">
    <property type="term" value="F:ATP binding"/>
    <property type="evidence" value="ECO:0007669"/>
    <property type="project" value="UniProtKB-KW"/>
</dbReference>
<evidence type="ECO:0000256" key="11">
    <source>
        <dbReference type="SAM" id="Coils"/>
    </source>
</evidence>
<organism evidence="17 18">
    <name type="scientific">Varunaivibrio sulfuroxidans</name>
    <dbReference type="NCBI Taxonomy" id="1773489"/>
    <lineage>
        <taxon>Bacteria</taxon>
        <taxon>Pseudomonadati</taxon>
        <taxon>Pseudomonadota</taxon>
        <taxon>Alphaproteobacteria</taxon>
        <taxon>Rhodospirillales</taxon>
        <taxon>Magnetovibrionaceae</taxon>
        <taxon>Varunaivibrio</taxon>
    </lineage>
</organism>
<comment type="catalytic activity">
    <reaction evidence="1">
        <text>ATP + protein L-histidine = ADP + protein N-phospho-L-histidine.</text>
        <dbReference type="EC" id="2.7.13.3"/>
    </reaction>
</comment>
<dbReference type="SUPFAM" id="SSF55874">
    <property type="entry name" value="ATPase domain of HSP90 chaperone/DNA topoisomerase II/histidine kinase"/>
    <property type="match status" value="1"/>
</dbReference>
<keyword evidence="7" id="KW-0418">Kinase</keyword>
<dbReference type="SMART" id="SM00086">
    <property type="entry name" value="PAC"/>
    <property type="match status" value="2"/>
</dbReference>
<dbReference type="AlphaFoldDB" id="A0A4R3J3W0"/>
<keyword evidence="10 13" id="KW-0472">Membrane</keyword>
<evidence type="ECO:0000256" key="5">
    <source>
        <dbReference type="ARBA" id="ARBA00022679"/>
    </source>
</evidence>
<evidence type="ECO:0000256" key="10">
    <source>
        <dbReference type="ARBA" id="ARBA00023136"/>
    </source>
</evidence>
<keyword evidence="11" id="KW-0175">Coiled coil</keyword>
<feature type="domain" description="PAS" evidence="15">
    <location>
        <begin position="377"/>
        <end position="446"/>
    </location>
</feature>
<comment type="caution">
    <text evidence="17">The sequence shown here is derived from an EMBL/GenBank/DDBJ whole genome shotgun (WGS) entry which is preliminary data.</text>
</comment>
<keyword evidence="18" id="KW-1185">Reference proteome</keyword>
<reference evidence="17 18" key="1">
    <citation type="submission" date="2019-03" db="EMBL/GenBank/DDBJ databases">
        <title>Genomic Encyclopedia of Type Strains, Phase IV (KMG-IV): sequencing the most valuable type-strain genomes for metagenomic binning, comparative biology and taxonomic classification.</title>
        <authorList>
            <person name="Goeker M."/>
        </authorList>
    </citation>
    <scope>NUCLEOTIDE SEQUENCE [LARGE SCALE GENOMIC DNA]</scope>
    <source>
        <strain evidence="17 18">DSM 101688</strain>
    </source>
</reference>
<dbReference type="InterPro" id="IPR003594">
    <property type="entry name" value="HATPase_dom"/>
</dbReference>
<dbReference type="PROSITE" id="PS50109">
    <property type="entry name" value="HIS_KIN"/>
    <property type="match status" value="1"/>
</dbReference>
<dbReference type="InterPro" id="IPR036097">
    <property type="entry name" value="HisK_dim/P_sf"/>
</dbReference>
<keyword evidence="13" id="KW-0812">Transmembrane</keyword>
<feature type="domain" description="PAC" evidence="16">
    <location>
        <begin position="572"/>
        <end position="624"/>
    </location>
</feature>
<evidence type="ECO:0000256" key="1">
    <source>
        <dbReference type="ARBA" id="ARBA00000085"/>
    </source>
</evidence>
<dbReference type="SUPFAM" id="SSF55785">
    <property type="entry name" value="PYP-like sensor domain (PAS domain)"/>
    <property type="match status" value="2"/>
</dbReference>
<dbReference type="FunFam" id="1.10.287.130:FF:000038">
    <property type="entry name" value="Sensory transduction histidine kinase"/>
    <property type="match status" value="1"/>
</dbReference>
<evidence type="ECO:0000256" key="6">
    <source>
        <dbReference type="ARBA" id="ARBA00022741"/>
    </source>
</evidence>
<dbReference type="RefSeq" id="WP_132939844.1">
    <property type="nucleotide sequence ID" value="NZ_CP119676.1"/>
</dbReference>
<feature type="domain" description="PAC" evidence="16">
    <location>
        <begin position="450"/>
        <end position="502"/>
    </location>
</feature>
<feature type="domain" description="PAS" evidence="15">
    <location>
        <begin position="496"/>
        <end position="545"/>
    </location>
</feature>
<dbReference type="EMBL" id="SLZW01000010">
    <property type="protein sequence ID" value="TCS60529.1"/>
    <property type="molecule type" value="Genomic_DNA"/>
</dbReference>
<evidence type="ECO:0000313" key="17">
    <source>
        <dbReference type="EMBL" id="TCS60529.1"/>
    </source>
</evidence>
<evidence type="ECO:0000259" key="14">
    <source>
        <dbReference type="PROSITE" id="PS50109"/>
    </source>
</evidence>
<dbReference type="Pfam" id="PF09084">
    <property type="entry name" value="NMT1"/>
    <property type="match status" value="1"/>
</dbReference>
<keyword evidence="5" id="KW-0808">Transferase</keyword>
<keyword evidence="8" id="KW-0067">ATP-binding</keyword>
<name>A0A4R3J3W0_9PROT</name>
<evidence type="ECO:0000256" key="2">
    <source>
        <dbReference type="ARBA" id="ARBA00004370"/>
    </source>
</evidence>
<protein>
    <recommendedName>
        <fullName evidence="3">histidine kinase</fullName>
        <ecNumber evidence="3">2.7.13.3</ecNumber>
    </recommendedName>
</protein>
<gene>
    <name evidence="17" type="ORF">EDD55_1103</name>
</gene>
<dbReference type="PANTHER" id="PTHR43047:SF72">
    <property type="entry name" value="OSMOSENSING HISTIDINE PROTEIN KINASE SLN1"/>
    <property type="match status" value="1"/>
</dbReference>
<dbReference type="CDD" id="cd00082">
    <property type="entry name" value="HisKA"/>
    <property type="match status" value="1"/>
</dbReference>
<dbReference type="Proteomes" id="UP000295304">
    <property type="component" value="Unassembled WGS sequence"/>
</dbReference>